<protein>
    <submittedName>
        <fullName evidence="1">Cysteine desulfurase NifS</fullName>
    </submittedName>
</protein>
<proteinExistence type="predicted"/>
<accession>A0AC61KYH5</accession>
<dbReference type="Proteomes" id="UP000248329">
    <property type="component" value="Unassembled WGS sequence"/>
</dbReference>
<organism evidence="1 2">
    <name type="scientific">Candidatus Methanogaster sp</name>
    <dbReference type="NCBI Taxonomy" id="3386292"/>
    <lineage>
        <taxon>Archaea</taxon>
        <taxon>Methanobacteriati</taxon>
        <taxon>Methanobacteriota</taxon>
        <taxon>Stenosarchaea group</taxon>
        <taxon>Methanomicrobia</taxon>
        <taxon>Methanosarcinales</taxon>
        <taxon>ANME-2 cluster</taxon>
        <taxon>Candidatus Methanogasteraceae</taxon>
        <taxon>Candidatus Methanogaster</taxon>
    </lineage>
</organism>
<reference evidence="1" key="1">
    <citation type="submission" date="2018-01" db="EMBL/GenBank/DDBJ databases">
        <authorList>
            <person name="Krukenberg V."/>
        </authorList>
    </citation>
    <scope>NUCLEOTIDE SEQUENCE</scope>
    <source>
        <strain evidence="1">E20ANME2</strain>
    </source>
</reference>
<evidence type="ECO:0000313" key="1">
    <source>
        <dbReference type="EMBL" id="PXF57066.1"/>
    </source>
</evidence>
<evidence type="ECO:0000313" key="2">
    <source>
        <dbReference type="Proteomes" id="UP000248329"/>
    </source>
</evidence>
<gene>
    <name evidence="1" type="primary">nifS</name>
    <name evidence="1" type="ORF">C4B59_15880</name>
</gene>
<comment type="caution">
    <text evidence="1">The sequence shown here is derived from an EMBL/GenBank/DDBJ whole genome shotgun (WGS) entry which is preliminary data.</text>
</comment>
<sequence>MKRIYLDHAATTAVDREVVQTMMPYFTETYGNASSLHSFGRDAKNALDAGRRTVADALGAQANEIIFTSGGTESDNLALKGVGKGHIITSSIEHPAILNTCKYLTDLGCEVTYVPVDSEGMVDPGDVESAITDDTVLISVMHANNEIGTIQPISEIGSIAKDHGILFHTDAVQSFGKTEIDVQKMNIDLLSVSSHKIYGPKGVGALYIRKGAKIKPLMHGGGHELGMRASTENIPGIVGFAKAASLATERFESDTRHLTGLKDMLIAGVMDSIDDVILNGHPTERLPNNANLRFAFVEGESLLMHLDMKGIAVSTGSACSSASLDPSHVLLALGIAPEDIHGSIRFTLGRGNTESEIKYVLEVLPEIVGKLRAMSPLAGR</sequence>
<name>A0AC61KYH5_9EURY</name>
<dbReference type="EMBL" id="PQXF01000072">
    <property type="protein sequence ID" value="PXF57066.1"/>
    <property type="molecule type" value="Genomic_DNA"/>
</dbReference>